<name>A0A5B8R7J1_9ZZZZ</name>
<evidence type="ECO:0000313" key="3">
    <source>
        <dbReference type="EMBL" id="QEA03873.1"/>
    </source>
</evidence>
<dbReference type="Gene3D" id="1.20.1050.10">
    <property type="match status" value="1"/>
</dbReference>
<dbReference type="SFLD" id="SFLDG00358">
    <property type="entry name" value="Main_(cytGST)"/>
    <property type="match status" value="1"/>
</dbReference>
<dbReference type="InterPro" id="IPR004045">
    <property type="entry name" value="Glutathione_S-Trfase_N"/>
</dbReference>
<dbReference type="InterPro" id="IPR034345">
    <property type="entry name" value="Gtt2-like_N"/>
</dbReference>
<sequence>MLLLDALSPAPRTVRMYVAEKNLALPMRQVDVFAGENRRPPYLAHNPAGQTPALLLDGGTCIAESVAIMEYLEELHPDPALIGATAGQRAETRQWQRRVELNITENIHNAYHYAEGLARFRDRIPVEPAAADGLKRVARDRIAWLDGMLDGRTFLVGDRFTIADIWLYVWLDFGDSVGQPFDRALANIAPWFARVSARPSAAASLHPDCRPGGVRG</sequence>
<dbReference type="InterPro" id="IPR036282">
    <property type="entry name" value="Glutathione-S-Trfase_C_sf"/>
</dbReference>
<dbReference type="PANTHER" id="PTHR44051">
    <property type="entry name" value="GLUTATHIONE S-TRANSFERASE-RELATED"/>
    <property type="match status" value="1"/>
</dbReference>
<evidence type="ECO:0000259" key="1">
    <source>
        <dbReference type="PROSITE" id="PS50404"/>
    </source>
</evidence>
<dbReference type="PROSITE" id="PS50405">
    <property type="entry name" value="GST_CTER"/>
    <property type="match status" value="1"/>
</dbReference>
<evidence type="ECO:0000259" key="2">
    <source>
        <dbReference type="PROSITE" id="PS50405"/>
    </source>
</evidence>
<keyword evidence="3" id="KW-0808">Transferase</keyword>
<gene>
    <name evidence="3" type="primary">gstB_1</name>
    <name evidence="3" type="ORF">KBTEX_00173</name>
</gene>
<dbReference type="SUPFAM" id="SSF52833">
    <property type="entry name" value="Thioredoxin-like"/>
    <property type="match status" value="1"/>
</dbReference>
<dbReference type="PANTHER" id="PTHR44051:SF8">
    <property type="entry name" value="GLUTATHIONE S-TRANSFERASE GSTA"/>
    <property type="match status" value="1"/>
</dbReference>
<dbReference type="InterPro" id="IPR036249">
    <property type="entry name" value="Thioredoxin-like_sf"/>
</dbReference>
<dbReference type="SUPFAM" id="SSF47616">
    <property type="entry name" value="GST C-terminal domain-like"/>
    <property type="match status" value="1"/>
</dbReference>
<dbReference type="GO" id="GO:0004364">
    <property type="term" value="F:glutathione transferase activity"/>
    <property type="evidence" value="ECO:0007669"/>
    <property type="project" value="UniProtKB-EC"/>
</dbReference>
<dbReference type="Gene3D" id="3.40.30.10">
    <property type="entry name" value="Glutaredoxin"/>
    <property type="match status" value="1"/>
</dbReference>
<dbReference type="EMBL" id="MN079077">
    <property type="protein sequence ID" value="QEA03873.1"/>
    <property type="molecule type" value="Genomic_DNA"/>
</dbReference>
<accession>A0A5B8R7J1</accession>
<dbReference type="AlphaFoldDB" id="A0A5B8R7J1"/>
<dbReference type="InterPro" id="IPR004046">
    <property type="entry name" value="GST_C"/>
</dbReference>
<dbReference type="CDD" id="cd03051">
    <property type="entry name" value="GST_N_GTT2_like"/>
    <property type="match status" value="1"/>
</dbReference>
<dbReference type="EC" id="2.5.1.18" evidence="3"/>
<feature type="domain" description="GST C-terminal" evidence="2">
    <location>
        <begin position="85"/>
        <end position="216"/>
    </location>
</feature>
<dbReference type="InterPro" id="IPR010987">
    <property type="entry name" value="Glutathione-S-Trfase_C-like"/>
</dbReference>
<dbReference type="InterPro" id="IPR040079">
    <property type="entry name" value="Glutathione_S-Trfase"/>
</dbReference>
<organism evidence="3">
    <name type="scientific">uncultured organism</name>
    <dbReference type="NCBI Taxonomy" id="155900"/>
    <lineage>
        <taxon>unclassified sequences</taxon>
        <taxon>environmental samples</taxon>
    </lineage>
</organism>
<reference evidence="3" key="1">
    <citation type="submission" date="2019-06" db="EMBL/GenBank/DDBJ databases">
        <authorList>
            <person name="Murdoch R.W."/>
            <person name="Fathepure B."/>
        </authorList>
    </citation>
    <scope>NUCLEOTIDE SEQUENCE</scope>
</reference>
<dbReference type="PROSITE" id="PS50404">
    <property type="entry name" value="GST_NTER"/>
    <property type="match status" value="1"/>
</dbReference>
<dbReference type="Pfam" id="PF13409">
    <property type="entry name" value="GST_N_2"/>
    <property type="match status" value="1"/>
</dbReference>
<protein>
    <submittedName>
        <fullName evidence="3">Glutathione S-transferase GST-6.0</fullName>
        <ecNumber evidence="3">2.5.1.18</ecNumber>
    </submittedName>
</protein>
<dbReference type="SFLD" id="SFLDS00019">
    <property type="entry name" value="Glutathione_Transferase_(cytos"/>
    <property type="match status" value="1"/>
</dbReference>
<feature type="domain" description="GST N-terminal" evidence="1">
    <location>
        <begin position="1"/>
        <end position="80"/>
    </location>
</feature>
<proteinExistence type="predicted"/>
<dbReference type="Pfam" id="PF00043">
    <property type="entry name" value="GST_C"/>
    <property type="match status" value="1"/>
</dbReference>